<protein>
    <recommendedName>
        <fullName evidence="9">Major facilitator superfamily (MFS) profile domain-containing protein</fullName>
    </recommendedName>
</protein>
<comment type="similarity">
    <text evidence="2 7">Belongs to the major facilitator superfamily. Sugar transporter (TC 2.A.1.1) family.</text>
</comment>
<dbReference type="InterPro" id="IPR003663">
    <property type="entry name" value="Sugar/inositol_transpt"/>
</dbReference>
<dbReference type="GO" id="GO:0016020">
    <property type="term" value="C:membrane"/>
    <property type="evidence" value="ECO:0007669"/>
    <property type="project" value="UniProtKB-SubCell"/>
</dbReference>
<reference evidence="10 11" key="1">
    <citation type="submission" date="2017-03" db="EMBL/GenBank/DDBJ databases">
        <title>Genomes of endolithic fungi from Antarctica.</title>
        <authorList>
            <person name="Coleine C."/>
            <person name="Masonjones S."/>
            <person name="Stajich J.E."/>
        </authorList>
    </citation>
    <scope>NUCLEOTIDE SEQUENCE [LARGE SCALE GENOMIC DNA]</scope>
    <source>
        <strain evidence="10 11">CCFEE 6314</strain>
    </source>
</reference>
<evidence type="ECO:0000313" key="11">
    <source>
        <dbReference type="Proteomes" id="UP000288859"/>
    </source>
</evidence>
<evidence type="ECO:0000259" key="9">
    <source>
        <dbReference type="PROSITE" id="PS50850"/>
    </source>
</evidence>
<evidence type="ECO:0000313" key="10">
    <source>
        <dbReference type="EMBL" id="RVX74737.1"/>
    </source>
</evidence>
<dbReference type="OrthoDB" id="6133115at2759"/>
<keyword evidence="4 8" id="KW-0812">Transmembrane</keyword>
<evidence type="ECO:0000256" key="1">
    <source>
        <dbReference type="ARBA" id="ARBA00004141"/>
    </source>
</evidence>
<dbReference type="Pfam" id="PF00083">
    <property type="entry name" value="Sugar_tr"/>
    <property type="match status" value="1"/>
</dbReference>
<dbReference type="NCBIfam" id="TIGR00879">
    <property type="entry name" value="SP"/>
    <property type="match status" value="1"/>
</dbReference>
<dbReference type="GO" id="GO:0005351">
    <property type="term" value="F:carbohydrate:proton symporter activity"/>
    <property type="evidence" value="ECO:0007669"/>
    <property type="project" value="TreeGrafter"/>
</dbReference>
<feature type="transmembrane region" description="Helical" evidence="8">
    <location>
        <begin position="212"/>
        <end position="229"/>
    </location>
</feature>
<accession>A0A438NG92</accession>
<feature type="transmembrane region" description="Helical" evidence="8">
    <location>
        <begin position="47"/>
        <end position="68"/>
    </location>
</feature>
<keyword evidence="5 8" id="KW-1133">Transmembrane helix</keyword>
<keyword evidence="3 7" id="KW-0813">Transport</keyword>
<feature type="transmembrane region" description="Helical" evidence="8">
    <location>
        <begin position="364"/>
        <end position="383"/>
    </location>
</feature>
<evidence type="ECO:0000256" key="6">
    <source>
        <dbReference type="ARBA" id="ARBA00023136"/>
    </source>
</evidence>
<proteinExistence type="inferred from homology"/>
<dbReference type="InterPro" id="IPR050360">
    <property type="entry name" value="MFS_Sugar_Transporters"/>
</dbReference>
<feature type="transmembrane region" description="Helical" evidence="8">
    <location>
        <begin position="395"/>
        <end position="412"/>
    </location>
</feature>
<feature type="transmembrane region" description="Helical" evidence="8">
    <location>
        <begin position="177"/>
        <end position="200"/>
    </location>
</feature>
<comment type="subcellular location">
    <subcellularLocation>
        <location evidence="1">Membrane</location>
        <topology evidence="1">Multi-pass membrane protein</topology>
    </subcellularLocation>
</comment>
<evidence type="ECO:0000256" key="8">
    <source>
        <dbReference type="SAM" id="Phobius"/>
    </source>
</evidence>
<dbReference type="InterPro" id="IPR036259">
    <property type="entry name" value="MFS_trans_sf"/>
</dbReference>
<feature type="domain" description="Major facilitator superfamily (MFS) profile" evidence="9">
    <location>
        <begin position="50"/>
        <end position="486"/>
    </location>
</feature>
<dbReference type="InterPro" id="IPR020846">
    <property type="entry name" value="MFS_dom"/>
</dbReference>
<dbReference type="Proteomes" id="UP000288859">
    <property type="component" value="Unassembled WGS sequence"/>
</dbReference>
<feature type="transmembrane region" description="Helical" evidence="8">
    <location>
        <begin position="433"/>
        <end position="451"/>
    </location>
</feature>
<dbReference type="EMBL" id="NAJM01000003">
    <property type="protein sequence ID" value="RVX74737.1"/>
    <property type="molecule type" value="Genomic_DNA"/>
</dbReference>
<evidence type="ECO:0000256" key="7">
    <source>
        <dbReference type="RuleBase" id="RU003346"/>
    </source>
</evidence>
<evidence type="ECO:0000256" key="4">
    <source>
        <dbReference type="ARBA" id="ARBA00022692"/>
    </source>
</evidence>
<organism evidence="10 11">
    <name type="scientific">Exophiala mesophila</name>
    <name type="common">Black yeast-like fungus</name>
    <dbReference type="NCBI Taxonomy" id="212818"/>
    <lineage>
        <taxon>Eukaryota</taxon>
        <taxon>Fungi</taxon>
        <taxon>Dikarya</taxon>
        <taxon>Ascomycota</taxon>
        <taxon>Pezizomycotina</taxon>
        <taxon>Eurotiomycetes</taxon>
        <taxon>Chaetothyriomycetidae</taxon>
        <taxon>Chaetothyriales</taxon>
        <taxon>Herpotrichiellaceae</taxon>
        <taxon>Exophiala</taxon>
    </lineage>
</organism>
<evidence type="ECO:0000256" key="3">
    <source>
        <dbReference type="ARBA" id="ARBA00022448"/>
    </source>
</evidence>
<name>A0A438NG92_EXOME</name>
<feature type="transmembrane region" description="Helical" evidence="8">
    <location>
        <begin position="118"/>
        <end position="137"/>
    </location>
</feature>
<comment type="caution">
    <text evidence="10">The sequence shown here is derived from an EMBL/GenBank/DDBJ whole genome shotgun (WGS) entry which is preliminary data.</text>
</comment>
<evidence type="ECO:0000256" key="2">
    <source>
        <dbReference type="ARBA" id="ARBA00010992"/>
    </source>
</evidence>
<feature type="transmembrane region" description="Helical" evidence="8">
    <location>
        <begin position="143"/>
        <end position="165"/>
    </location>
</feature>
<feature type="transmembrane region" description="Helical" evidence="8">
    <location>
        <begin position="463"/>
        <end position="482"/>
    </location>
</feature>
<dbReference type="Gene3D" id="1.20.1250.20">
    <property type="entry name" value="MFS general substrate transporter like domains"/>
    <property type="match status" value="1"/>
</dbReference>
<dbReference type="PROSITE" id="PS50850">
    <property type="entry name" value="MFS"/>
    <property type="match status" value="1"/>
</dbReference>
<evidence type="ECO:0000256" key="5">
    <source>
        <dbReference type="ARBA" id="ARBA00022989"/>
    </source>
</evidence>
<dbReference type="FunFam" id="1.20.1250.20:FF:000117">
    <property type="entry name" value="MFS hexose transporter"/>
    <property type="match status" value="1"/>
</dbReference>
<sequence length="540" mass="60884">MGFSLRPRTLKRTQTVVPQKPPKGYFFFAGRTFPRLPWWRLKNMRTLYIYIIVLIMTNTANGFDGSMMNGMQSLVYWQEFFNHPKGSTLGLFNASMSLGSLCGLFFNPYIIDWLGRKSGIVIGCIIMLVAVALQSGAQNFGMFIAARLILGFGDTIVLGSAPLLIAEISHPQDRAILVTLSGASYHSGAFIASWVTYGTLQIQSDWSWRLPSLLQAICTLIILGMIWFMPESPRWLMMKDKHEKALGILAKYHAEGNYEDEFIQLEYAEIRAAIELDRATGQNSWVDFLRTPGNRRRIGIITAIGFFSQWSGNGLISYYLKRVMDEVGITNPNTQLGINGGLKTQGLVFNFFFSFFIDKIGRRPIYLISTIGTLVCFNIWTIISARYAYTPNKSLGIGFVFMIFAYGWFYDFKSGLMANYTTEILPYGLRAKGFTWLNFCVCAALFFNQYINAIALDALAWKYYLFYCVFLGFEVIIVYFFIVETRYTPMEEIAKFFDGDTVDVADIANAEVKAKGLATTIEVTELGTTKGGGAKQVEVA</sequence>
<feature type="transmembrane region" description="Helical" evidence="8">
    <location>
        <begin position="298"/>
        <end position="320"/>
    </location>
</feature>
<feature type="transmembrane region" description="Helical" evidence="8">
    <location>
        <begin position="88"/>
        <end position="106"/>
    </location>
</feature>
<dbReference type="VEuPathDB" id="FungiDB:PV10_02514"/>
<dbReference type="PANTHER" id="PTHR48022">
    <property type="entry name" value="PLASTIDIC GLUCOSE TRANSPORTER 4"/>
    <property type="match status" value="1"/>
</dbReference>
<gene>
    <name evidence="10" type="ORF">B0A52_01014</name>
</gene>
<keyword evidence="6 8" id="KW-0472">Membrane</keyword>
<dbReference type="AlphaFoldDB" id="A0A438NG92"/>
<dbReference type="PANTHER" id="PTHR48022:SF63">
    <property type="entry name" value="TRANSPORTER, PUTATIVE-RELATED"/>
    <property type="match status" value="1"/>
</dbReference>
<feature type="transmembrane region" description="Helical" evidence="8">
    <location>
        <begin position="340"/>
        <end position="357"/>
    </location>
</feature>
<dbReference type="SUPFAM" id="SSF103473">
    <property type="entry name" value="MFS general substrate transporter"/>
    <property type="match status" value="1"/>
</dbReference>
<dbReference type="InterPro" id="IPR005828">
    <property type="entry name" value="MFS_sugar_transport-like"/>
</dbReference>